<keyword evidence="1" id="KW-0812">Transmembrane</keyword>
<dbReference type="EMBL" id="FQZP01000024">
    <property type="protein sequence ID" value="SHJ09755.1"/>
    <property type="molecule type" value="Genomic_DNA"/>
</dbReference>
<keyword evidence="1" id="KW-0472">Membrane</keyword>
<dbReference type="AlphaFoldDB" id="A0A1M6GIG5"/>
<evidence type="ECO:0000256" key="1">
    <source>
        <dbReference type="SAM" id="Phobius"/>
    </source>
</evidence>
<gene>
    <name evidence="2" type="ORF">SAMN05444373_102422</name>
</gene>
<feature type="transmembrane region" description="Helical" evidence="1">
    <location>
        <begin position="18"/>
        <end position="34"/>
    </location>
</feature>
<evidence type="ECO:0000313" key="2">
    <source>
        <dbReference type="EMBL" id="SHJ09755.1"/>
    </source>
</evidence>
<dbReference type="Proteomes" id="UP000324781">
    <property type="component" value="Unassembled WGS sequence"/>
</dbReference>
<sequence length="251" mass="28756">MEQEIIQYDRYRMKPGEFILNLLLAMVFLFLVGMIFYDHWFIALLLSLLGFAWIPGRKRELAKRRKELVKLQFRDALYFISVSLSAGKSFETALLDAQQALERVYPDKNAIIIRELELINARVMMNVPVEQALNDFAQRVRIEEVKSFADIFSISKRAGVNLVEVIKNTSGMIREKIEVRQEIENLIAGKKLEQKILSVTPFVMVYLIKSSSSEFLEPLYSTAAGRVVMTVALLLLLAGHVIAKKIMNIEV</sequence>
<keyword evidence="1" id="KW-1133">Transmembrane helix</keyword>
<dbReference type="PANTHER" id="PTHR35007">
    <property type="entry name" value="INTEGRAL MEMBRANE PROTEIN-RELATED"/>
    <property type="match status" value="1"/>
</dbReference>
<proteinExistence type="predicted"/>
<name>A0A1M6GIG5_9FIRM</name>
<accession>A0A1M6GIG5</accession>
<organism evidence="2 3">
    <name type="scientific">Thermoclostridium caenicola</name>
    <dbReference type="NCBI Taxonomy" id="659425"/>
    <lineage>
        <taxon>Bacteria</taxon>
        <taxon>Bacillati</taxon>
        <taxon>Bacillota</taxon>
        <taxon>Clostridia</taxon>
        <taxon>Eubacteriales</taxon>
        <taxon>Oscillospiraceae</taxon>
        <taxon>Thermoclostridium</taxon>
    </lineage>
</organism>
<dbReference type="RefSeq" id="WP_188118430.1">
    <property type="nucleotide sequence ID" value="NZ_DAONMB010000002.1"/>
</dbReference>
<protein>
    <submittedName>
        <fullName evidence="2">Tight adherence protein B</fullName>
    </submittedName>
</protein>
<keyword evidence="3" id="KW-1185">Reference proteome</keyword>
<evidence type="ECO:0000313" key="3">
    <source>
        <dbReference type="Proteomes" id="UP000324781"/>
    </source>
</evidence>
<reference evidence="2 3" key="1">
    <citation type="submission" date="2016-11" db="EMBL/GenBank/DDBJ databases">
        <authorList>
            <person name="Varghese N."/>
            <person name="Submissions S."/>
        </authorList>
    </citation>
    <scope>NUCLEOTIDE SEQUENCE [LARGE SCALE GENOMIC DNA]</scope>
    <source>
        <strain evidence="2 3">DSM 19027</strain>
    </source>
</reference>
<dbReference type="PANTHER" id="PTHR35007:SF1">
    <property type="entry name" value="PILUS ASSEMBLY PROTEIN"/>
    <property type="match status" value="1"/>
</dbReference>